<reference evidence="1 2" key="1">
    <citation type="journal article" date="2012" name="J. Bacteriol.">
        <title>Genome Sequence of Blastococcus saxobsidens DD2, a Stone-Inhabiting Bacterium.</title>
        <authorList>
            <person name="Chouaia B."/>
            <person name="Crotti E."/>
            <person name="Brusetti L."/>
            <person name="Daffonchio D."/>
            <person name="Essoussi I."/>
            <person name="Nouioui I."/>
            <person name="Sbissi I."/>
            <person name="Ghodhbane-Gtari F."/>
            <person name="Gtari M."/>
            <person name="Vacherie B."/>
            <person name="Barbe V."/>
            <person name="Medigue C."/>
            <person name="Gury J."/>
            <person name="Pujic P."/>
            <person name="Normand P."/>
        </authorList>
    </citation>
    <scope>NUCLEOTIDE SEQUENCE [LARGE SCALE GENOMIC DNA]</scope>
    <source>
        <strain evidence="1 2">DD2</strain>
    </source>
</reference>
<dbReference type="KEGG" id="bsd:BLASA_0711"/>
<proteinExistence type="predicted"/>
<evidence type="ECO:0000313" key="2">
    <source>
        <dbReference type="Proteomes" id="UP000007517"/>
    </source>
</evidence>
<dbReference type="HOGENOM" id="CLU_2752080_0_0_11"/>
<sequence>MTLADRRPSVEVDELGPAEAAATFDRIARRALDLRGPDFLQALDDGKYDDVDPDDYPGLLDALMALPLVR</sequence>
<evidence type="ECO:0000313" key="1">
    <source>
        <dbReference type="EMBL" id="CCG01666.1"/>
    </source>
</evidence>
<gene>
    <name evidence="1" type="ordered locus">BLASA_0711</name>
</gene>
<dbReference type="OrthoDB" id="5195784at2"/>
<dbReference type="Proteomes" id="UP000007517">
    <property type="component" value="Chromosome"/>
</dbReference>
<protein>
    <submittedName>
        <fullName evidence="1">Uncharacterized protein</fullName>
    </submittedName>
</protein>
<keyword evidence="2" id="KW-1185">Reference proteome</keyword>
<dbReference type="eggNOG" id="ENOG502ZG4V">
    <property type="taxonomic scope" value="Bacteria"/>
</dbReference>
<dbReference type="RefSeq" id="WP_014374577.1">
    <property type="nucleotide sequence ID" value="NC_016943.1"/>
</dbReference>
<name>H6RRM3_BLASD</name>
<dbReference type="EMBL" id="FO117623">
    <property type="protein sequence ID" value="CCG01666.1"/>
    <property type="molecule type" value="Genomic_DNA"/>
</dbReference>
<accession>H6RRM3</accession>
<reference evidence="2" key="2">
    <citation type="submission" date="2012-02" db="EMBL/GenBank/DDBJ databases">
        <title>Complete genome sequence of Blastococcus saxobsidens strain DD2.</title>
        <authorList>
            <person name="Genoscope."/>
        </authorList>
    </citation>
    <scope>NUCLEOTIDE SEQUENCE [LARGE SCALE GENOMIC DNA]</scope>
    <source>
        <strain evidence="2">DD2</strain>
    </source>
</reference>
<dbReference type="AlphaFoldDB" id="H6RRM3"/>
<organism evidence="1 2">
    <name type="scientific">Blastococcus saxobsidens (strain DD2)</name>
    <dbReference type="NCBI Taxonomy" id="1146883"/>
    <lineage>
        <taxon>Bacteria</taxon>
        <taxon>Bacillati</taxon>
        <taxon>Actinomycetota</taxon>
        <taxon>Actinomycetes</taxon>
        <taxon>Geodermatophilales</taxon>
        <taxon>Geodermatophilaceae</taxon>
        <taxon>Blastococcus</taxon>
    </lineage>
</organism>